<keyword evidence="2" id="KW-1185">Reference proteome</keyword>
<dbReference type="RefSeq" id="WP_169402246.1">
    <property type="nucleotide sequence ID" value="NZ_JAADJU010000003.1"/>
</dbReference>
<dbReference type="PIRSF" id="PIRSF001439">
    <property type="entry name" value="CryM"/>
    <property type="match status" value="1"/>
</dbReference>
<comment type="caution">
    <text evidence="1">The sequence shown here is derived from an EMBL/GenBank/DDBJ whole genome shotgun (WGS) entry which is preliminary data.</text>
</comment>
<dbReference type="Pfam" id="PF02423">
    <property type="entry name" value="OCD_Mu_crystall"/>
    <property type="match status" value="1"/>
</dbReference>
<dbReference type="GO" id="GO:0005737">
    <property type="term" value="C:cytoplasm"/>
    <property type="evidence" value="ECO:0007669"/>
    <property type="project" value="TreeGrafter"/>
</dbReference>
<evidence type="ECO:0000313" key="1">
    <source>
        <dbReference type="EMBL" id="NMP26545.1"/>
    </source>
</evidence>
<dbReference type="PANTHER" id="PTHR13812:SF19">
    <property type="entry name" value="KETIMINE REDUCTASE MU-CRYSTALLIN"/>
    <property type="match status" value="1"/>
</dbReference>
<dbReference type="InterPro" id="IPR003462">
    <property type="entry name" value="ODC_Mu_crystall"/>
</dbReference>
<dbReference type="PANTHER" id="PTHR13812">
    <property type="entry name" value="KETIMINE REDUCTASE MU-CRYSTALLIN"/>
    <property type="match status" value="1"/>
</dbReference>
<dbReference type="Gene3D" id="3.40.50.720">
    <property type="entry name" value="NAD(P)-binding Rossmann-like Domain"/>
    <property type="match status" value="1"/>
</dbReference>
<reference evidence="1 2" key="1">
    <citation type="submission" date="2020-01" db="EMBL/GenBank/DDBJ databases">
        <authorList>
            <person name="Lee S.D."/>
        </authorList>
    </citation>
    <scope>NUCLEOTIDE SEQUENCE [LARGE SCALE GENOMIC DNA]</scope>
    <source>
        <strain evidence="1 2">SAP-1</strain>
    </source>
</reference>
<name>A0A848MFT5_9GAMM</name>
<dbReference type="AlphaFoldDB" id="A0A848MFT5"/>
<dbReference type="Gene3D" id="3.30.1780.10">
    <property type="entry name" value="ornithine cyclodeaminase, domain 1"/>
    <property type="match status" value="1"/>
</dbReference>
<dbReference type="EMBL" id="JAADJU010000003">
    <property type="protein sequence ID" value="NMP26545.1"/>
    <property type="molecule type" value="Genomic_DNA"/>
</dbReference>
<organism evidence="1 2">
    <name type="scientific">Rouxiella aceris</name>
    <dbReference type="NCBI Taxonomy" id="2703884"/>
    <lineage>
        <taxon>Bacteria</taxon>
        <taxon>Pseudomonadati</taxon>
        <taxon>Pseudomonadota</taxon>
        <taxon>Gammaproteobacteria</taxon>
        <taxon>Enterobacterales</taxon>
        <taxon>Yersiniaceae</taxon>
        <taxon>Rouxiella</taxon>
    </lineage>
</organism>
<reference evidence="1 2" key="2">
    <citation type="submission" date="2020-06" db="EMBL/GenBank/DDBJ databases">
        <title>Polyphasic characterization of a Rahnella strain isolated from tree sap.</title>
        <authorList>
            <person name="Kim I.S."/>
        </authorList>
    </citation>
    <scope>NUCLEOTIDE SEQUENCE [LARGE SCALE GENOMIC DNA]</scope>
    <source>
        <strain evidence="1 2">SAP-1</strain>
    </source>
</reference>
<evidence type="ECO:0000313" key="2">
    <source>
        <dbReference type="Proteomes" id="UP000585363"/>
    </source>
</evidence>
<accession>A0A848MFT5</accession>
<dbReference type="InterPro" id="IPR023401">
    <property type="entry name" value="ODC_N"/>
</dbReference>
<proteinExistence type="predicted"/>
<gene>
    <name evidence="1" type="ORF">GW590_06635</name>
</gene>
<dbReference type="Proteomes" id="UP000585363">
    <property type="component" value="Unassembled WGS sequence"/>
</dbReference>
<sequence>MREGFRYLSEQDVLSLGGDDAQAALDDVCEVIRLMRQQQSEMPAETHVTLGAADGKAYALPARVGGRFNAAGVKWTAHRPQTQDGLPQAMALTLINRADNGLPLGLVESRTLTSTRTAAVTALALRYAAPRRVRQVLLLGAGVQAMAHLEMLRQLFPDLQQVNWWYRNPGALPVTTTDFPWPLVKIDRLADALDGQSEALITCTSASEPLLDLEAMRPGRLVIQVGYHEVSFAAINRASRVTVDLWGDFCESSAKSLFQMYRAGQFSAQQVDADVGNLLIDGWRPDREDSVYFSSFGLNVFDIALASRMLQLATERGVGTLLPLFPAEHYVSPAKK</sequence>
<dbReference type="SUPFAM" id="SSF51735">
    <property type="entry name" value="NAD(P)-binding Rossmann-fold domains"/>
    <property type="match status" value="1"/>
</dbReference>
<protein>
    <submittedName>
        <fullName evidence="1">Ornithine cyclodeaminase</fullName>
    </submittedName>
</protein>
<dbReference type="InterPro" id="IPR036291">
    <property type="entry name" value="NAD(P)-bd_dom_sf"/>
</dbReference>